<evidence type="ECO:0000256" key="4">
    <source>
        <dbReference type="ARBA" id="ARBA00022763"/>
    </source>
</evidence>
<keyword evidence="12" id="KW-0413">Isomerase</keyword>
<dbReference type="SMART" id="SM00491">
    <property type="entry name" value="HELICc2"/>
    <property type="match status" value="1"/>
</dbReference>
<evidence type="ECO:0000256" key="3">
    <source>
        <dbReference type="ARBA" id="ARBA00022741"/>
    </source>
</evidence>
<evidence type="ECO:0000313" key="16">
    <source>
        <dbReference type="Proteomes" id="UP000061489"/>
    </source>
</evidence>
<dbReference type="Proteomes" id="UP000061489">
    <property type="component" value="Chromosome"/>
</dbReference>
<keyword evidence="8" id="KW-0408">Iron</keyword>
<dbReference type="InterPro" id="IPR027417">
    <property type="entry name" value="P-loop_NTPase"/>
</dbReference>
<keyword evidence="2" id="KW-0479">Metal-binding</keyword>
<dbReference type="PROSITE" id="PS51193">
    <property type="entry name" value="HELICASE_ATP_BIND_2"/>
    <property type="match status" value="1"/>
</dbReference>
<proteinExistence type="inferred from homology"/>
<name>W5YHV5_9GAMM</name>
<dbReference type="InterPro" id="IPR010614">
    <property type="entry name" value="RAD3-like_helicase_DEAD"/>
</dbReference>
<evidence type="ECO:0000313" key="15">
    <source>
        <dbReference type="EMBL" id="AHI28429.1"/>
    </source>
</evidence>
<evidence type="ECO:0000256" key="5">
    <source>
        <dbReference type="ARBA" id="ARBA00022801"/>
    </source>
</evidence>
<evidence type="ECO:0000256" key="11">
    <source>
        <dbReference type="ARBA" id="ARBA00023204"/>
    </source>
</evidence>
<dbReference type="InterPro" id="IPR045028">
    <property type="entry name" value="DinG/Rad3-like"/>
</dbReference>
<reference evidence="15 16" key="1">
    <citation type="journal article" date="2014" name="Genome Announc.">
        <title>Draft Genome Sequences of Marinobacter similis A3d10T and Marinobacter salarius R9SW1T.</title>
        <authorList>
            <person name="Ivanova E.P."/>
            <person name="Ng H.J."/>
            <person name="Webb H.K."/>
            <person name="Feng G."/>
            <person name="Oshima K."/>
            <person name="Hattori M."/>
            <person name="Ohkuma M."/>
            <person name="Sergeev A.F."/>
            <person name="Mikhailov V.V."/>
            <person name="Crawford R.J."/>
            <person name="Sawabe T."/>
        </authorList>
    </citation>
    <scope>NUCLEOTIDE SEQUENCE [LARGE SCALE GENOMIC DNA]</scope>
    <source>
        <strain evidence="15 16">A3d10</strain>
    </source>
</reference>
<dbReference type="Pfam" id="PF13307">
    <property type="entry name" value="Helicase_C_2"/>
    <property type="match status" value="1"/>
</dbReference>
<evidence type="ECO:0000256" key="9">
    <source>
        <dbReference type="ARBA" id="ARBA00023014"/>
    </source>
</evidence>
<evidence type="ECO:0000256" key="10">
    <source>
        <dbReference type="ARBA" id="ARBA00023125"/>
    </source>
</evidence>
<keyword evidence="11" id="KW-0234">DNA repair</keyword>
<dbReference type="InterPro" id="IPR006554">
    <property type="entry name" value="Helicase-like_DEXD_c2"/>
</dbReference>
<dbReference type="KEGG" id="msx:AU14_06800"/>
<evidence type="ECO:0000256" key="13">
    <source>
        <dbReference type="ARBA" id="ARBA00038058"/>
    </source>
</evidence>
<dbReference type="SMART" id="SM00488">
    <property type="entry name" value="DEXDc2"/>
    <property type="match status" value="1"/>
</dbReference>
<dbReference type="Gene3D" id="3.90.320.10">
    <property type="match status" value="1"/>
</dbReference>
<gene>
    <name evidence="15" type="ORF">AU14_06800</name>
</gene>
<dbReference type="GO" id="GO:0003677">
    <property type="term" value="F:DNA binding"/>
    <property type="evidence" value="ECO:0007669"/>
    <property type="project" value="UniProtKB-KW"/>
</dbReference>
<keyword evidence="4" id="KW-0227">DNA damage</keyword>
<keyword evidence="6 15" id="KW-0347">Helicase</keyword>
<dbReference type="GO" id="GO:0051539">
    <property type="term" value="F:4 iron, 4 sulfur cluster binding"/>
    <property type="evidence" value="ECO:0007669"/>
    <property type="project" value="UniProtKB-KW"/>
</dbReference>
<evidence type="ECO:0000256" key="1">
    <source>
        <dbReference type="ARBA" id="ARBA00022485"/>
    </source>
</evidence>
<dbReference type="InterPro" id="IPR006555">
    <property type="entry name" value="ATP-dep_Helicase_C"/>
</dbReference>
<feature type="domain" description="Helicase ATP-binding" evidence="14">
    <location>
        <begin position="184"/>
        <end position="449"/>
    </location>
</feature>
<dbReference type="Pfam" id="PF06733">
    <property type="entry name" value="DEAD_2"/>
    <property type="match status" value="1"/>
</dbReference>
<evidence type="ECO:0000256" key="12">
    <source>
        <dbReference type="ARBA" id="ARBA00023235"/>
    </source>
</evidence>
<dbReference type="GO" id="GO:0006281">
    <property type="term" value="P:DNA repair"/>
    <property type="evidence" value="ECO:0007669"/>
    <property type="project" value="UniProtKB-KW"/>
</dbReference>
<accession>W5YHV5</accession>
<dbReference type="SUPFAM" id="SSF52540">
    <property type="entry name" value="P-loop containing nucleoside triphosphate hydrolases"/>
    <property type="match status" value="1"/>
</dbReference>
<dbReference type="HOGENOM" id="CLU_006515_7_0_6"/>
<keyword evidence="1" id="KW-0004">4Fe-4S</keyword>
<protein>
    <submittedName>
        <fullName evidence="15">ATP-dependent DNA helicase</fullName>
    </submittedName>
</protein>
<dbReference type="GO" id="GO:0005524">
    <property type="term" value="F:ATP binding"/>
    <property type="evidence" value="ECO:0007669"/>
    <property type="project" value="UniProtKB-KW"/>
</dbReference>
<keyword evidence="10" id="KW-0238">DNA-binding</keyword>
<keyword evidence="5" id="KW-0378">Hydrolase</keyword>
<dbReference type="GO" id="GO:0016818">
    <property type="term" value="F:hydrolase activity, acting on acid anhydrides, in phosphorus-containing anhydrides"/>
    <property type="evidence" value="ECO:0007669"/>
    <property type="project" value="InterPro"/>
</dbReference>
<evidence type="ECO:0000256" key="6">
    <source>
        <dbReference type="ARBA" id="ARBA00022806"/>
    </source>
</evidence>
<dbReference type="InterPro" id="IPR011604">
    <property type="entry name" value="PDDEXK-like_dom_sf"/>
</dbReference>
<keyword evidence="16" id="KW-1185">Reference proteome</keyword>
<evidence type="ECO:0000256" key="2">
    <source>
        <dbReference type="ARBA" id="ARBA00022723"/>
    </source>
</evidence>
<keyword evidence="3" id="KW-0547">Nucleotide-binding</keyword>
<dbReference type="PANTHER" id="PTHR11472:SF34">
    <property type="entry name" value="REGULATOR OF TELOMERE ELONGATION HELICASE 1"/>
    <property type="match status" value="1"/>
</dbReference>
<dbReference type="GO" id="GO:0046872">
    <property type="term" value="F:metal ion binding"/>
    <property type="evidence" value="ECO:0007669"/>
    <property type="project" value="UniProtKB-KW"/>
</dbReference>
<evidence type="ECO:0000256" key="8">
    <source>
        <dbReference type="ARBA" id="ARBA00023004"/>
    </source>
</evidence>
<dbReference type="AlphaFoldDB" id="W5YHV5"/>
<organism evidence="15 16">
    <name type="scientific">Marinobacter similis</name>
    <dbReference type="NCBI Taxonomy" id="1420916"/>
    <lineage>
        <taxon>Bacteria</taxon>
        <taxon>Pseudomonadati</taxon>
        <taxon>Pseudomonadota</taxon>
        <taxon>Gammaproteobacteria</taxon>
        <taxon>Pseudomonadales</taxon>
        <taxon>Marinobacteraceae</taxon>
        <taxon>Marinobacter</taxon>
    </lineage>
</organism>
<keyword evidence="7" id="KW-0067">ATP-binding</keyword>
<dbReference type="Gene3D" id="3.40.50.300">
    <property type="entry name" value="P-loop containing nucleotide triphosphate hydrolases"/>
    <property type="match status" value="2"/>
</dbReference>
<evidence type="ECO:0000256" key="7">
    <source>
        <dbReference type="ARBA" id="ARBA00022840"/>
    </source>
</evidence>
<keyword evidence="9" id="KW-0411">Iron-sulfur</keyword>
<comment type="similarity">
    <text evidence="13">Belongs to the helicase family. DinG subfamily.</text>
</comment>
<dbReference type="InterPro" id="IPR014013">
    <property type="entry name" value="Helic_SF1/SF2_ATP-bd_DinG/Rad3"/>
</dbReference>
<dbReference type="PANTHER" id="PTHR11472">
    <property type="entry name" value="DNA REPAIR DEAD HELICASE RAD3/XP-D SUBFAMILY MEMBER"/>
    <property type="match status" value="1"/>
</dbReference>
<sequence>MSVTCAGSPREPRRESCGQDLCEFAAREGDLDFRYTPAPSSEEGIVGHQAIQSRRGYGYKSEYLLSGECLGLKLSGRADGYHPHQGRLEEIKTHRGDLSRVREHQRALHRAQLRAYGALLCRQEKLKKLELVLVYYDTGRDKETPIAETASAEQLWQELEGLCTKYRAWAEWEADHRERRDARLRALQFPFADFRPRQRQLAETVYRNTLNAGTLLLEAPTGLGKTLGTLFPSLMAMPAANQDRLFYLTCRNTNRQLAVDAIERLRAAQPEPDDWPLRTLELVAKDDACEHPDKACHGESCPLAKGFFDRLPDARAEAVQAGATLTRDRLAGIAAGHQLCPYFLAQEMARWSDVVVADVNRMFDQSALLHGLIRQNQWNASVLVDEAHNLVDRGRGMYSVRLDQQRLLRLRKTAPKVLKSHLDRTARAWQGLIRDHGDAGDAAVFLPQLPSALTGSLLGLVSALTDFLADNPPDLALQELLFESVAFMKLADSFGDHSLCEFRREGRGRARLTIQNLVPADFLRERFAAANSVLLFSATLSPGIYHRDLLGLPEDSRFTSLPSPFTAEQLQVHFTPRISTRQAHRQASAQPIAELIARQYQTRPGHYLAFFSSFKYLNEVADVLARQAPEVPQRSQQPAMSPQQRRDFLEGFQHESGSVAFAVLGGVFSEGIDLPGDQLIGAFVATLGLPPFDAWHELLKDRLQQRFGAGYDYTYLIPGLQKVAQAAGRVIRTPEDEGVIWLIDDRFLKPPVRALLPGWWFETPVEPGPDDASGSG</sequence>
<dbReference type="EMBL" id="CP007151">
    <property type="protein sequence ID" value="AHI28429.1"/>
    <property type="molecule type" value="Genomic_DNA"/>
</dbReference>
<evidence type="ECO:0000259" key="14">
    <source>
        <dbReference type="PROSITE" id="PS51193"/>
    </source>
</evidence>
<dbReference type="GO" id="GO:0003678">
    <property type="term" value="F:DNA helicase activity"/>
    <property type="evidence" value="ECO:0007669"/>
    <property type="project" value="InterPro"/>
</dbReference>
<dbReference type="STRING" id="1420916.AU14_06800"/>